<dbReference type="InterPro" id="IPR017871">
    <property type="entry name" value="ABC_transporter-like_CS"/>
</dbReference>
<evidence type="ECO:0000256" key="6">
    <source>
        <dbReference type="ARBA" id="ARBA00022840"/>
    </source>
</evidence>
<dbReference type="InterPro" id="IPR003593">
    <property type="entry name" value="AAA+_ATPase"/>
</dbReference>
<dbReference type="SMART" id="SM00382">
    <property type="entry name" value="AAA"/>
    <property type="match status" value="1"/>
</dbReference>
<evidence type="ECO:0000256" key="2">
    <source>
        <dbReference type="ARBA" id="ARBA00005417"/>
    </source>
</evidence>
<dbReference type="InterPro" id="IPR003439">
    <property type="entry name" value="ABC_transporter-like_ATP-bd"/>
</dbReference>
<comment type="similarity">
    <text evidence="2">Belongs to the ABC transporter superfamily.</text>
</comment>
<keyword evidence="7" id="KW-0472">Membrane</keyword>
<comment type="subcellular location">
    <subcellularLocation>
        <location evidence="1">Cell inner membrane</location>
        <topology evidence="1">Peripheral membrane protein</topology>
    </subcellularLocation>
</comment>
<dbReference type="PANTHER" id="PTHR43166">
    <property type="entry name" value="AMINO ACID IMPORT ATP-BINDING PROTEIN"/>
    <property type="match status" value="1"/>
</dbReference>
<dbReference type="GO" id="GO:0005524">
    <property type="term" value="F:ATP binding"/>
    <property type="evidence" value="ECO:0007669"/>
    <property type="project" value="UniProtKB-KW"/>
</dbReference>
<gene>
    <name evidence="9" type="ORF">DMB85_009005</name>
</gene>
<evidence type="ECO:0000313" key="9">
    <source>
        <dbReference type="EMBL" id="RRO09265.1"/>
    </source>
</evidence>
<comment type="caution">
    <text evidence="9">The sequence shown here is derived from an EMBL/GenBank/DDBJ whole genome shotgun (WGS) entry which is preliminary data.</text>
</comment>
<evidence type="ECO:0000256" key="1">
    <source>
        <dbReference type="ARBA" id="ARBA00004417"/>
    </source>
</evidence>
<dbReference type="PROSITE" id="PS50893">
    <property type="entry name" value="ABC_TRANSPORTER_2"/>
    <property type="match status" value="1"/>
</dbReference>
<sequence length="253" mass="28030">MISVKNLSKRFGDQVVLDNISLDIAKGEVVAIIGPSGSGKSTLLRCLNLLETPESGTIEIGEQTLDTRRYSSKEAYALRRQTAMVFQSYNLFKNKTALQNVTEALIVVKKMPKKQADEIGLALLEQVGLLPQAAQYPVTLSGGQQQRVSIARALAVDPKAILFDEPTSALDPERVHEVLQVIQKLAKNDTTMVIVTHEMQFAKEVADRVIFMADGHIVEEGPAEQVISFSDNPQTQRFLRQLTKLPEPLEYDI</sequence>
<dbReference type="InterPro" id="IPR027417">
    <property type="entry name" value="P-loop_NTPase"/>
</dbReference>
<accession>A0A3R8PYX3</accession>
<proteinExistence type="inferred from homology"/>
<keyword evidence="4" id="KW-1003">Cell membrane</keyword>
<dbReference type="EMBL" id="QHJW02000016">
    <property type="protein sequence ID" value="RRO09265.1"/>
    <property type="molecule type" value="Genomic_DNA"/>
</dbReference>
<dbReference type="CDD" id="cd03262">
    <property type="entry name" value="ABC_HisP_GlnQ"/>
    <property type="match status" value="1"/>
</dbReference>
<evidence type="ECO:0000256" key="7">
    <source>
        <dbReference type="ARBA" id="ARBA00023136"/>
    </source>
</evidence>
<evidence type="ECO:0000259" key="8">
    <source>
        <dbReference type="PROSITE" id="PS50893"/>
    </source>
</evidence>
<evidence type="ECO:0000256" key="5">
    <source>
        <dbReference type="ARBA" id="ARBA00022741"/>
    </source>
</evidence>
<dbReference type="PANTHER" id="PTHR43166:SF35">
    <property type="entry name" value="L-CYSTINE IMPORT ATP-BINDING PROTEIN TCYN"/>
    <property type="match status" value="1"/>
</dbReference>
<dbReference type="InterPro" id="IPR050086">
    <property type="entry name" value="MetN_ABC_transporter-like"/>
</dbReference>
<feature type="domain" description="ABC transporter" evidence="8">
    <location>
        <begin position="2"/>
        <end position="239"/>
    </location>
</feature>
<dbReference type="PIRSF" id="PIRSF039085">
    <property type="entry name" value="ABC_ATPase_HisP"/>
    <property type="match status" value="1"/>
</dbReference>
<dbReference type="Gene3D" id="3.40.50.300">
    <property type="entry name" value="P-loop containing nucleotide triphosphate hydrolases"/>
    <property type="match status" value="1"/>
</dbReference>
<keyword evidence="6 9" id="KW-0067">ATP-binding</keyword>
<keyword evidence="10" id="KW-1185">Reference proteome</keyword>
<dbReference type="Proteomes" id="UP000256817">
    <property type="component" value="Unassembled WGS sequence"/>
</dbReference>
<protein>
    <submittedName>
        <fullName evidence="9">Amino acid ABC transporter ATP-binding protein</fullName>
    </submittedName>
</protein>
<dbReference type="Pfam" id="PF00005">
    <property type="entry name" value="ABC_tran"/>
    <property type="match status" value="1"/>
</dbReference>
<evidence type="ECO:0000313" key="10">
    <source>
        <dbReference type="Proteomes" id="UP000256817"/>
    </source>
</evidence>
<evidence type="ECO:0000256" key="4">
    <source>
        <dbReference type="ARBA" id="ARBA00022475"/>
    </source>
</evidence>
<evidence type="ECO:0000256" key="3">
    <source>
        <dbReference type="ARBA" id="ARBA00022448"/>
    </source>
</evidence>
<organism evidence="9 10">
    <name type="scientific">Pectobacterium aquaticum</name>
    <dbReference type="NCBI Taxonomy" id="2204145"/>
    <lineage>
        <taxon>Bacteria</taxon>
        <taxon>Pseudomonadati</taxon>
        <taxon>Pseudomonadota</taxon>
        <taxon>Gammaproteobacteria</taxon>
        <taxon>Enterobacterales</taxon>
        <taxon>Pectobacteriaceae</taxon>
        <taxon>Pectobacterium</taxon>
    </lineage>
</organism>
<dbReference type="PROSITE" id="PS00211">
    <property type="entry name" value="ABC_TRANSPORTER_1"/>
    <property type="match status" value="1"/>
</dbReference>
<dbReference type="RefSeq" id="WP_103971712.1">
    <property type="nucleotide sequence ID" value="NZ_QHJW02000016.1"/>
</dbReference>
<dbReference type="InterPro" id="IPR030679">
    <property type="entry name" value="ABC_ATPase_HisP-typ"/>
</dbReference>
<name>A0A3R8PYX3_9GAMM</name>
<keyword evidence="3" id="KW-0813">Transport</keyword>
<reference evidence="9" key="1">
    <citation type="submission" date="2018-11" db="EMBL/GenBank/DDBJ databases">
        <title>Draft genome sequences of proposed Pectobacterium aquaticum sp. nov. isolated in France from fresh water.</title>
        <authorList>
            <person name="Pedron J."/>
            <person name="Barny M.A."/>
        </authorList>
    </citation>
    <scope>NUCLEOTIDE SEQUENCE [LARGE SCALE GENOMIC DNA]</scope>
    <source>
        <strain evidence="9">A35-S23-M15</strain>
    </source>
</reference>
<dbReference type="SUPFAM" id="SSF52540">
    <property type="entry name" value="P-loop containing nucleoside triphosphate hydrolases"/>
    <property type="match status" value="1"/>
</dbReference>
<keyword evidence="5" id="KW-0547">Nucleotide-binding</keyword>